<name>C1MKG8_MICPC</name>
<evidence type="ECO:0000259" key="1">
    <source>
        <dbReference type="SMART" id="SM00429"/>
    </source>
</evidence>
<dbReference type="Proteomes" id="UP000001876">
    <property type="component" value="Unassembled WGS sequence"/>
</dbReference>
<dbReference type="Gene3D" id="2.60.40.10">
    <property type="entry name" value="Immunoglobulins"/>
    <property type="match status" value="3"/>
</dbReference>
<keyword evidence="3" id="KW-1185">Reference proteome</keyword>
<dbReference type="InterPro" id="IPR002909">
    <property type="entry name" value="IPT_dom"/>
</dbReference>
<dbReference type="OMA" id="ATEYHEP"/>
<dbReference type="CDD" id="cd00603">
    <property type="entry name" value="IPT_PCSR"/>
    <property type="match status" value="1"/>
</dbReference>
<dbReference type="InterPro" id="IPR013783">
    <property type="entry name" value="Ig-like_fold"/>
</dbReference>
<dbReference type="eggNOG" id="KOG2177">
    <property type="taxonomic scope" value="Eukaryota"/>
</dbReference>
<dbReference type="Pfam" id="PF01833">
    <property type="entry name" value="TIG"/>
    <property type="match status" value="3"/>
</dbReference>
<dbReference type="GO" id="GO:0002116">
    <property type="term" value="C:semaphorin receptor complex"/>
    <property type="evidence" value="ECO:0007669"/>
    <property type="project" value="TreeGrafter"/>
</dbReference>
<dbReference type="PANTHER" id="PTHR22625:SF70">
    <property type="entry name" value="PLEXIN A, ISOFORM A"/>
    <property type="match status" value="1"/>
</dbReference>
<evidence type="ECO:0000313" key="2">
    <source>
        <dbReference type="EMBL" id="EEH59757.1"/>
    </source>
</evidence>
<proteinExistence type="predicted"/>
<dbReference type="InterPro" id="IPR031148">
    <property type="entry name" value="Plexin"/>
</dbReference>
<dbReference type="RefSeq" id="XP_003056381.1">
    <property type="nucleotide sequence ID" value="XM_003056335.1"/>
</dbReference>
<dbReference type="GeneID" id="9681949"/>
<dbReference type="SMART" id="SM00429">
    <property type="entry name" value="IPT"/>
    <property type="match status" value="2"/>
</dbReference>
<organism evidence="3">
    <name type="scientific">Micromonas pusilla (strain CCMP1545)</name>
    <name type="common">Picoplanktonic green alga</name>
    <dbReference type="NCBI Taxonomy" id="564608"/>
    <lineage>
        <taxon>Eukaryota</taxon>
        <taxon>Viridiplantae</taxon>
        <taxon>Chlorophyta</taxon>
        <taxon>Mamiellophyceae</taxon>
        <taxon>Mamiellales</taxon>
        <taxon>Mamiellaceae</taxon>
        <taxon>Micromonas</taxon>
    </lineage>
</organism>
<accession>C1MKG8</accession>
<dbReference type="KEGG" id="mpp:MICPUCDRAFT_55333"/>
<dbReference type="GO" id="GO:0005886">
    <property type="term" value="C:plasma membrane"/>
    <property type="evidence" value="ECO:0007669"/>
    <property type="project" value="TreeGrafter"/>
</dbReference>
<dbReference type="EMBL" id="GG663736">
    <property type="protein sequence ID" value="EEH59757.1"/>
    <property type="molecule type" value="Genomic_DNA"/>
</dbReference>
<protein>
    <submittedName>
        <fullName evidence="2">Predicted protein</fullName>
    </submittedName>
</protein>
<evidence type="ECO:0000313" key="3">
    <source>
        <dbReference type="Proteomes" id="UP000001876"/>
    </source>
</evidence>
<dbReference type="OrthoDB" id="125363at2759"/>
<dbReference type="SUPFAM" id="SSF81296">
    <property type="entry name" value="E set domains"/>
    <property type="match status" value="3"/>
</dbReference>
<feature type="domain" description="IPT/TIG" evidence="1">
    <location>
        <begin position="1256"/>
        <end position="1343"/>
    </location>
</feature>
<dbReference type="PANTHER" id="PTHR22625">
    <property type="entry name" value="PLEXIN"/>
    <property type="match status" value="1"/>
</dbReference>
<reference evidence="2 3" key="1">
    <citation type="journal article" date="2009" name="Science">
        <title>Green evolution and dynamic adaptations revealed by genomes of the marine picoeukaryotes Micromonas.</title>
        <authorList>
            <person name="Worden A.Z."/>
            <person name="Lee J.H."/>
            <person name="Mock T."/>
            <person name="Rouze P."/>
            <person name="Simmons M.P."/>
            <person name="Aerts A.L."/>
            <person name="Allen A.E."/>
            <person name="Cuvelier M.L."/>
            <person name="Derelle E."/>
            <person name="Everett M.V."/>
            <person name="Foulon E."/>
            <person name="Grimwood J."/>
            <person name="Gundlach H."/>
            <person name="Henrissat B."/>
            <person name="Napoli C."/>
            <person name="McDonald S.M."/>
            <person name="Parker M.S."/>
            <person name="Rombauts S."/>
            <person name="Salamov A."/>
            <person name="Von Dassow P."/>
            <person name="Badger J.H."/>
            <person name="Coutinho P.M."/>
            <person name="Demir E."/>
            <person name="Dubchak I."/>
            <person name="Gentemann C."/>
            <person name="Eikrem W."/>
            <person name="Gready J.E."/>
            <person name="John U."/>
            <person name="Lanier W."/>
            <person name="Lindquist E.A."/>
            <person name="Lucas S."/>
            <person name="Mayer K.F."/>
            <person name="Moreau H."/>
            <person name="Not F."/>
            <person name="Otillar R."/>
            <person name="Panaud O."/>
            <person name="Pangilinan J."/>
            <person name="Paulsen I."/>
            <person name="Piegu B."/>
            <person name="Poliakov A."/>
            <person name="Robbens S."/>
            <person name="Schmutz J."/>
            <person name="Toulza E."/>
            <person name="Wyss T."/>
            <person name="Zelensky A."/>
            <person name="Zhou K."/>
            <person name="Armbrust E.V."/>
            <person name="Bhattacharya D."/>
            <person name="Goodenough U.W."/>
            <person name="Van de Peer Y."/>
            <person name="Grigoriev I.V."/>
        </authorList>
    </citation>
    <scope>NUCLEOTIDE SEQUENCE [LARGE SCALE GENOMIC DNA]</scope>
    <source>
        <strain evidence="2 3">CCMP1545</strain>
    </source>
</reference>
<dbReference type="GO" id="GO:0030334">
    <property type="term" value="P:regulation of cell migration"/>
    <property type="evidence" value="ECO:0007669"/>
    <property type="project" value="TreeGrafter"/>
</dbReference>
<dbReference type="CDD" id="cd00102">
    <property type="entry name" value="IPT"/>
    <property type="match status" value="2"/>
</dbReference>
<gene>
    <name evidence="2" type="ORF">MICPUCDRAFT_55333</name>
</gene>
<feature type="domain" description="IPT/TIG" evidence="1">
    <location>
        <begin position="429"/>
        <end position="539"/>
    </location>
</feature>
<sequence length="1346" mass="147418">MTISTVELNGALAATMIDAPGQGTTFTYLNYTSEDEERRHIEVVRPAGAGCTQDTFVNYSPFATVDDNSCIEGRHVRMDFATVVNDVSAIDWYKHGVISVSEPAVYGGYSTFPPILLPTANSTWRGYRHVFSGQLSVQIFGYATFRVRLAEANVILLNQTESNLTNTRDRHGFELTIGTSQVNFVVPVKSIQQQVVSIDGAVIGESDTGTVIVGPGALESPAVVSVATEYHEPSGVTCLKYNSEYSCVKMDMIEKRFSIVPHRLRFINHVIVIVTLDKNQPTRMGNQEKIILRTPDEQTNEWRAVPGSFFSSRKAYLNIDHFSVLVFRARAQVRMIDPYQVGLSGITSVILDGVDLRGDYASVLNTFCKFGEKYKHANFFDSRDPRTHGDAVRCLAPILSQAGFMTVEVHHSDTLVSSNSGWRVLFTSASSISSLVPPSCFTTGGALVTLRGSHFSSLAHGNIASRSGDSGASAARMGDATRCMFGVTSSIISGYVISSTMAVCEAPAALPHTITSQNQLVDVSLAGYEVSSSFRFQYILPTVDTDSKWFPTGSSGRKHRPTDIEEGRSTFDMSSVLISNISHVLVKDYRGGGHGNPHVSEIRCKFDTVFVSSRTSPRPSCISPAKQNKESGHGFYHLSRSVHHLVHISSVLLNRCIFVVSCEPCWHISMSALLSTHRLLSELEFIDSQLFMSYFSQTDVLNFEFELKHMAQLFEITWGALPPHFVMSYNVSVFSFERLVSYKLYPLGSSTSVMERGFVLTNVMLPNVASNKNSRFNTRTIQHSLLTDYSAASFIISAVGGSICGDIGGGAIWLVASIEPNTVSNPSRGVSNGGFRRGSGSFLFCRYAPLKTYRNVSEASEILPAFLTPARVISSAVASCELPAFQNESSRYSGRATYDTSTPWFLSSVQLNSAGANSKSRAIKISVLPEPLFVVATIPLDYHRDGGSVISVSWQTKNRYYEILARVQLACMFGTIGPISLFRRADETRRDGFCISPAREGHLAQPGKPSRRTFTVSLHLPYNGQMKNIGQNFEPQVFATIPNSSVVSKIFSPANAVSSFLRCVNMVSEHGLTVQSVAFETTAHLHSCKTWTYSDIMRFSFATVTLFETPLHHSDGVFDSVSFKYNTPAELNTVDPIWVPVYGGALLTITGKNLRIFIDDSLQSSISCVFGGHASDIIAVSSTLARCELFDSMSGSGTIGGGFSKLRFDSGEVQYINQEANVLQVSPLKLSETLLIINSSWRTKKLIGRELHFMQNPRINHLSPDIADGFGGLLVSVHGSYFNDFSSSLCCLFGTISVAATVLNNTNIECVTPVHAEVKVSFTLNSVAHRPLGTEGQLEFDFLFGS</sequence>
<dbReference type="GO" id="GO:0017154">
    <property type="term" value="F:semaphorin receptor activity"/>
    <property type="evidence" value="ECO:0007669"/>
    <property type="project" value="InterPro"/>
</dbReference>
<dbReference type="InterPro" id="IPR014756">
    <property type="entry name" value="Ig_E-set"/>
</dbReference>